<evidence type="ECO:0000313" key="2">
    <source>
        <dbReference type="Proteomes" id="UP000198757"/>
    </source>
</evidence>
<protein>
    <submittedName>
        <fullName evidence="1">Uncharacterized protein</fullName>
    </submittedName>
</protein>
<dbReference type="Proteomes" id="UP000198757">
    <property type="component" value="Unassembled WGS sequence"/>
</dbReference>
<dbReference type="EMBL" id="FMZO01000003">
    <property type="protein sequence ID" value="SDC69198.1"/>
    <property type="molecule type" value="Genomic_DNA"/>
</dbReference>
<evidence type="ECO:0000313" key="1">
    <source>
        <dbReference type="EMBL" id="SDC69198.1"/>
    </source>
</evidence>
<accession>A0A1G6NN79</accession>
<proteinExistence type="predicted"/>
<reference evidence="2" key="1">
    <citation type="submission" date="2016-10" db="EMBL/GenBank/DDBJ databases">
        <authorList>
            <person name="Varghese N."/>
            <person name="Submissions S."/>
        </authorList>
    </citation>
    <scope>NUCLEOTIDE SEQUENCE [LARGE SCALE GENOMIC DNA]</scope>
    <source>
        <strain evidence="2">DSM 25811 / CCM 8410 / LMG 26954 / E90</strain>
    </source>
</reference>
<gene>
    <name evidence="1" type="ORF">SAMN04487894_103334</name>
</gene>
<keyword evidence="2" id="KW-1185">Reference proteome</keyword>
<organism evidence="1 2">
    <name type="scientific">Niabella drilacis (strain DSM 25811 / CCM 8410 / CCUG 62505 / LMG 26954 / E90)</name>
    <dbReference type="NCBI Taxonomy" id="1285928"/>
    <lineage>
        <taxon>Bacteria</taxon>
        <taxon>Pseudomonadati</taxon>
        <taxon>Bacteroidota</taxon>
        <taxon>Chitinophagia</taxon>
        <taxon>Chitinophagales</taxon>
        <taxon>Chitinophagaceae</taxon>
        <taxon>Niabella</taxon>
    </lineage>
</organism>
<name>A0A1G6NN79_NIADE</name>
<dbReference type="AlphaFoldDB" id="A0A1G6NN79"/>
<sequence>MPQVFCHKFRYRRPGFLGPRPFKTSRRPTKRQYSPLLCFVHLIENEDPGAVERFNRQNPVFFMAGTTPERKVAPDHNHPQYTKHHGWYNNAFLTVRQIPAAGYYCSITWNVIGWLRKALTMFPFCTAGFHFPDFLITRIASAPIPKPGSFSTRISLTAPFISTTN</sequence>